<comment type="function">
    <text evidence="1">Removes the pyruvyl group from chorismate, with concomitant aromatization of the ring, to provide 4-hydroxybenzoate (4HB) for the ubiquinone pathway.</text>
</comment>
<dbReference type="GO" id="GO:0006744">
    <property type="term" value="P:ubiquinone biosynthetic process"/>
    <property type="evidence" value="ECO:0007669"/>
    <property type="project" value="UniProtKB-UniRule"/>
</dbReference>
<dbReference type="PANTHER" id="PTHR38683">
    <property type="entry name" value="CHORISMATE PYRUVATE-LYASE"/>
    <property type="match status" value="1"/>
</dbReference>
<comment type="subcellular location">
    <subcellularLocation>
        <location evidence="1">Cytoplasm</location>
    </subcellularLocation>
</comment>
<dbReference type="InterPro" id="IPR007440">
    <property type="entry name" value="Chorismate--pyruvate_lyase"/>
</dbReference>
<dbReference type="RefSeq" id="WP_244536329.1">
    <property type="nucleotide sequence ID" value="NZ_CAWRBC010000074.1"/>
</dbReference>
<dbReference type="GO" id="GO:0042866">
    <property type="term" value="P:pyruvate biosynthetic process"/>
    <property type="evidence" value="ECO:0007669"/>
    <property type="project" value="UniProtKB-UniRule"/>
</dbReference>
<dbReference type="PANTHER" id="PTHR38683:SF1">
    <property type="entry name" value="CHORISMATE PYRUVATE-LYASE"/>
    <property type="match status" value="1"/>
</dbReference>
<feature type="binding site" evidence="1">
    <location>
        <position position="141"/>
    </location>
    <ligand>
        <name>substrate</name>
    </ligand>
</feature>
<dbReference type="InterPro" id="IPR028978">
    <property type="entry name" value="Chorismate_lyase_/UTRA_dom_sf"/>
</dbReference>
<comment type="catalytic activity">
    <reaction evidence="1">
        <text>chorismate = 4-hydroxybenzoate + pyruvate</text>
        <dbReference type="Rhea" id="RHEA:16505"/>
        <dbReference type="ChEBI" id="CHEBI:15361"/>
        <dbReference type="ChEBI" id="CHEBI:17879"/>
        <dbReference type="ChEBI" id="CHEBI:29748"/>
        <dbReference type="EC" id="4.1.3.40"/>
    </reaction>
</comment>
<accession>A0A090IEP8</accession>
<proteinExistence type="inferred from homology"/>
<protein>
    <recommendedName>
        <fullName evidence="1">Probable chorismate pyruvate-lyase</fullName>
        <shortName evidence="1">CL</shortName>
        <shortName evidence="1">CPL</shortName>
        <ecNumber evidence="1">4.1.3.40</ecNumber>
    </recommendedName>
</protein>
<evidence type="ECO:0000256" key="1">
    <source>
        <dbReference type="HAMAP-Rule" id="MF_01632"/>
    </source>
</evidence>
<dbReference type="Pfam" id="PF04345">
    <property type="entry name" value="Chor_lyase"/>
    <property type="match status" value="1"/>
</dbReference>
<dbReference type="KEGG" id="mvs:MVIS_0156"/>
<dbReference type="HAMAP" id="MF_01632">
    <property type="entry name" value="UbiC"/>
    <property type="match status" value="1"/>
</dbReference>
<dbReference type="AlphaFoldDB" id="A0A090IEP8"/>
<keyword evidence="1 2" id="KW-0456">Lyase</keyword>
<dbReference type="STRING" id="80854.MVIS_0156"/>
<reference evidence="2 3" key="1">
    <citation type="submission" date="2016-11" db="EMBL/GenBank/DDBJ databases">
        <authorList>
            <person name="Jaros S."/>
            <person name="Januszkiewicz K."/>
            <person name="Wedrychowicz H."/>
        </authorList>
    </citation>
    <scope>NUCLEOTIDE SEQUENCE [LARGE SCALE GENOMIC DNA]</scope>
    <source>
        <strain evidence="2">NVI 5450</strain>
    </source>
</reference>
<dbReference type="EC" id="4.1.3.40" evidence="1"/>
<dbReference type="Proteomes" id="UP000183794">
    <property type="component" value="Unassembled WGS sequence"/>
</dbReference>
<organism evidence="2 3">
    <name type="scientific">Moritella viscosa</name>
    <dbReference type="NCBI Taxonomy" id="80854"/>
    <lineage>
        <taxon>Bacteria</taxon>
        <taxon>Pseudomonadati</taxon>
        <taxon>Pseudomonadota</taxon>
        <taxon>Gammaproteobacteria</taxon>
        <taxon>Alteromonadales</taxon>
        <taxon>Moritellaceae</taxon>
        <taxon>Moritella</taxon>
    </lineage>
</organism>
<dbReference type="GO" id="GO:0008813">
    <property type="term" value="F:chorismate lyase activity"/>
    <property type="evidence" value="ECO:0007669"/>
    <property type="project" value="UniProtKB-UniRule"/>
</dbReference>
<comment type="similarity">
    <text evidence="1">Belongs to the UbiC family.</text>
</comment>
<dbReference type="HOGENOM" id="CLU_096824_1_1_6"/>
<name>A0A090IEP8_9GAMM</name>
<gene>
    <name evidence="1" type="primary">ubiC</name>
    <name evidence="2" type="ORF">NVI5450_2959</name>
</gene>
<sequence>MPDFVVEKVIYNMSDNIKNTQTSEQTLLNYPIGCDSKWLWPTILEEKLSANLYDWLVDTGSLTARLKQHCQTFTVEILAEGHYQLSDDEKIRLNLTDNLGFVREVLLKLDGVPWVFARSVIPLNTLTAPGGELEQLGNRSLGSVLFSAPDMQRSEIEIAEFHSHSKVYSLSHLFSSAPKASLFGRRSCFLLGGQSLLVSEVFLPDALAYK</sequence>
<feature type="binding site" evidence="1">
    <location>
        <position position="200"/>
    </location>
    <ligand>
        <name>substrate</name>
    </ligand>
</feature>
<dbReference type="SUPFAM" id="SSF64288">
    <property type="entry name" value="Chorismate lyase-like"/>
    <property type="match status" value="1"/>
</dbReference>
<dbReference type="PATRIC" id="fig|80854.5.peg.160"/>
<comment type="pathway">
    <text evidence="1">Cofactor biosynthesis; ubiquinone biosynthesis.</text>
</comment>
<keyword evidence="1 2" id="KW-0670">Pyruvate</keyword>
<evidence type="ECO:0000313" key="3">
    <source>
        <dbReference type="Proteomes" id="UP000183794"/>
    </source>
</evidence>
<keyword evidence="1" id="KW-0963">Cytoplasm</keyword>
<dbReference type="UniPathway" id="UPA00232"/>
<feature type="binding site" evidence="1">
    <location>
        <position position="103"/>
    </location>
    <ligand>
        <name>substrate</name>
    </ligand>
</feature>
<dbReference type="GO" id="GO:0005829">
    <property type="term" value="C:cytosol"/>
    <property type="evidence" value="ECO:0007669"/>
    <property type="project" value="TreeGrafter"/>
</dbReference>
<comment type="caution">
    <text evidence="1">Lacks conserved residue(s) required for the propagation of feature annotation.</text>
</comment>
<evidence type="ECO:0000313" key="2">
    <source>
        <dbReference type="EMBL" id="SGZ05791.1"/>
    </source>
</evidence>
<dbReference type="EMBL" id="FPLD01000077">
    <property type="protein sequence ID" value="SGZ05791.1"/>
    <property type="molecule type" value="Genomic_DNA"/>
</dbReference>
<dbReference type="Gene3D" id="3.40.1410.10">
    <property type="entry name" value="Chorismate lyase-like"/>
    <property type="match status" value="1"/>
</dbReference>
<keyword evidence="1" id="KW-0831">Ubiquinone biosynthesis</keyword>